<dbReference type="Gene3D" id="3.40.50.150">
    <property type="entry name" value="Vaccinia Virus protein VP39"/>
    <property type="match status" value="1"/>
</dbReference>
<dbReference type="InterPro" id="IPR023576">
    <property type="entry name" value="UbiE/COQ5_MeTrFase_CS"/>
</dbReference>
<dbReference type="GO" id="GO:0008425">
    <property type="term" value="F:2-methoxy-6-polyprenyl-1,4-benzoquinol methyltransferase activity"/>
    <property type="evidence" value="ECO:0007669"/>
    <property type="project" value="UniProtKB-UniRule"/>
</dbReference>
<dbReference type="PROSITE" id="PS51608">
    <property type="entry name" value="SAM_MT_UBIE"/>
    <property type="match status" value="1"/>
</dbReference>
<keyword evidence="3 6" id="KW-0831">Ubiquinone biosynthesis</keyword>
<dbReference type="InterPro" id="IPR029063">
    <property type="entry name" value="SAM-dependent_MTases_sf"/>
</dbReference>
<dbReference type="GO" id="GO:0031314">
    <property type="term" value="C:extrinsic component of mitochondrial inner membrane"/>
    <property type="evidence" value="ECO:0007669"/>
    <property type="project" value="UniProtKB-UniRule"/>
</dbReference>
<comment type="catalytic activity">
    <reaction evidence="6">
        <text>a 2-methoxy-6-(all-trans-polyprenyl)benzene-1,4-diol + S-adenosyl-L-methionine = a 5-methoxy-2-methyl-3-(all-trans-polyprenyl)benzene-1,4-diol + S-adenosyl-L-homocysteine + H(+)</text>
        <dbReference type="Rhea" id="RHEA:28286"/>
        <dbReference type="Rhea" id="RHEA-COMP:10858"/>
        <dbReference type="Rhea" id="RHEA-COMP:10859"/>
        <dbReference type="ChEBI" id="CHEBI:15378"/>
        <dbReference type="ChEBI" id="CHEBI:57856"/>
        <dbReference type="ChEBI" id="CHEBI:59789"/>
        <dbReference type="ChEBI" id="CHEBI:84166"/>
        <dbReference type="ChEBI" id="CHEBI:84167"/>
        <dbReference type="EC" id="2.1.1.201"/>
    </reaction>
</comment>
<dbReference type="HAMAP" id="MF_01813">
    <property type="entry name" value="MenG_UbiE_methyltr"/>
    <property type="match status" value="1"/>
</dbReference>
<dbReference type="NCBIfam" id="TIGR01934">
    <property type="entry name" value="MenG_MenH_UbiE"/>
    <property type="match status" value="1"/>
</dbReference>
<dbReference type="UniPathway" id="UPA00232"/>
<dbReference type="EC" id="2.1.1.201" evidence="6"/>
<accession>A0A507FHT4</accession>
<evidence type="ECO:0000256" key="5">
    <source>
        <dbReference type="ARBA" id="ARBA00046387"/>
    </source>
</evidence>
<keyword evidence="1 6" id="KW-0489">Methyltransferase</keyword>
<feature type="compositionally biased region" description="Low complexity" evidence="7">
    <location>
        <begin position="30"/>
        <end position="53"/>
    </location>
</feature>
<evidence type="ECO:0000256" key="6">
    <source>
        <dbReference type="HAMAP-Rule" id="MF_03191"/>
    </source>
</evidence>
<keyword evidence="4 6" id="KW-0949">S-adenosyl-L-methionine</keyword>
<feature type="region of interest" description="Disordered" evidence="7">
    <location>
        <begin position="30"/>
        <end position="55"/>
    </location>
</feature>
<dbReference type="AlphaFoldDB" id="A0A507FHT4"/>
<feature type="binding site" evidence="6">
    <location>
        <position position="142"/>
    </location>
    <ligand>
        <name>S-adenosyl-L-methionine</name>
        <dbReference type="ChEBI" id="CHEBI:59789"/>
    </ligand>
</feature>
<dbReference type="PROSITE" id="PS01183">
    <property type="entry name" value="UBIE_1"/>
    <property type="match status" value="1"/>
</dbReference>
<dbReference type="Proteomes" id="UP000320333">
    <property type="component" value="Unassembled WGS sequence"/>
</dbReference>
<keyword evidence="2 6" id="KW-0808">Transferase</keyword>
<comment type="caution">
    <text evidence="6">Lacks conserved residue(s) required for the propagation of feature annotation.</text>
</comment>
<dbReference type="STRING" id="246404.A0A507FHT4"/>
<dbReference type="EMBL" id="QEAP01000068">
    <property type="protein sequence ID" value="TPX75772.1"/>
    <property type="molecule type" value="Genomic_DNA"/>
</dbReference>
<dbReference type="PANTHER" id="PTHR43591:SF24">
    <property type="entry name" value="2-METHOXY-6-POLYPRENYL-1,4-BENZOQUINOL METHYLASE, MITOCHONDRIAL"/>
    <property type="match status" value="1"/>
</dbReference>
<organism evidence="8 9">
    <name type="scientific">Chytriomyces confervae</name>
    <dbReference type="NCBI Taxonomy" id="246404"/>
    <lineage>
        <taxon>Eukaryota</taxon>
        <taxon>Fungi</taxon>
        <taxon>Fungi incertae sedis</taxon>
        <taxon>Chytridiomycota</taxon>
        <taxon>Chytridiomycota incertae sedis</taxon>
        <taxon>Chytridiomycetes</taxon>
        <taxon>Chytridiales</taxon>
        <taxon>Chytriomycetaceae</taxon>
        <taxon>Chytriomyces</taxon>
    </lineage>
</organism>
<feature type="binding site" evidence="6">
    <location>
        <begin position="172"/>
        <end position="173"/>
    </location>
    <ligand>
        <name>S-adenosyl-L-methionine</name>
        <dbReference type="ChEBI" id="CHEBI:59789"/>
    </ligand>
</feature>
<evidence type="ECO:0000256" key="1">
    <source>
        <dbReference type="ARBA" id="ARBA00022603"/>
    </source>
</evidence>
<evidence type="ECO:0000256" key="2">
    <source>
        <dbReference type="ARBA" id="ARBA00022679"/>
    </source>
</evidence>
<proteinExistence type="inferred from homology"/>
<dbReference type="SUPFAM" id="SSF53335">
    <property type="entry name" value="S-adenosyl-L-methionine-dependent methyltransferases"/>
    <property type="match status" value="1"/>
</dbReference>
<evidence type="ECO:0000256" key="3">
    <source>
        <dbReference type="ARBA" id="ARBA00022688"/>
    </source>
</evidence>
<keyword evidence="6" id="KW-0496">Mitochondrion</keyword>
<protein>
    <recommendedName>
        <fullName evidence="6">2-methoxy-6-polyprenyl-1,4-benzoquinol methylase, mitochondrial</fullName>
        <ecNumber evidence="6">2.1.1.201</ecNumber>
    </recommendedName>
    <alternativeName>
        <fullName evidence="6">Ubiquinone biosynthesis methyltransferase COQ5</fullName>
    </alternativeName>
</protein>
<comment type="subunit">
    <text evidence="5">Component of a multi-subunit COQ enzyme complex, composed of at least COQ3, COQ4, COQ5, COQ6, COQ7 and COQ9. Interacts with PYURF; the interaction is direct, stabilizes COQ5 protein and associates PYURF with COQ enzyme complex.</text>
</comment>
<evidence type="ECO:0000313" key="9">
    <source>
        <dbReference type="Proteomes" id="UP000320333"/>
    </source>
</evidence>
<dbReference type="PROSITE" id="PS01184">
    <property type="entry name" value="UBIE_2"/>
    <property type="match status" value="1"/>
</dbReference>
<sequence>MQINRLALRVCSRNTRTAIVPFNGTRCFSTAPHSSSTPTSATSSPSTASDSTTHFGFRTVPEQDKEQMVGSVFKNVASKYDVMNDFMSAGVHRLWKDHYVSSLNPDRTTKLLDVAGDIAFRFLDAAKKKYGANSEASVTVVDINPAMLEVGKQRSDALGYTATGKISFQEGNAENLTSIPDASVDAYTIAFGIRNCTHVDRVVAEAYRVLKPGGRFTVLEFGHVENPVVKSIYDVYSFQVIPRLGQAVAGDAESYQYLVESIRKFPTQPKFAAMIKDAGFTLVGQGWEDLTFGVAAIHTGFKL</sequence>
<keyword evidence="6" id="KW-0472">Membrane</keyword>
<dbReference type="OrthoDB" id="8300214at2759"/>
<dbReference type="FunFam" id="3.40.50.150:FF:000064">
    <property type="entry name" value="2-methoxy-6-polyprenyl-1,4-benzoquinol methylase, mitochondrial"/>
    <property type="match status" value="1"/>
</dbReference>
<comment type="similarity">
    <text evidence="6">Belongs to the class I-like SAM-binding methyltransferase superfamily. MenG/UbiE family.</text>
</comment>
<comment type="caution">
    <text evidence="8">The sequence shown here is derived from an EMBL/GenBank/DDBJ whole genome shotgun (WGS) entry which is preliminary data.</text>
</comment>
<keyword evidence="9" id="KW-1185">Reference proteome</keyword>
<comment type="pathway">
    <text evidence="6">Cofactor biosynthesis; ubiquinone biosynthesis.</text>
</comment>
<evidence type="ECO:0000256" key="7">
    <source>
        <dbReference type="SAM" id="MobiDB-lite"/>
    </source>
</evidence>
<keyword evidence="6" id="KW-0999">Mitochondrion inner membrane</keyword>
<comment type="function">
    <text evidence="6">Methyltransferase required for the conversion of 2-polyprenyl-6-methoxy-1,4-benzoquinol (DDMQH2) to 2-polyprenyl-3-methyl-6-methoxy-1,4-benzoquinol (DMQH2).</text>
</comment>
<comment type="subcellular location">
    <subcellularLocation>
        <location evidence="6">Mitochondrion inner membrane</location>
        <topology evidence="6">Peripheral membrane protein</topology>
        <orientation evidence="6">Matrix side</orientation>
    </subcellularLocation>
</comment>
<evidence type="ECO:0000313" key="8">
    <source>
        <dbReference type="EMBL" id="TPX75772.1"/>
    </source>
</evidence>
<dbReference type="InterPro" id="IPR004033">
    <property type="entry name" value="UbiE/COQ5_MeTrFase"/>
</dbReference>
<reference evidence="8 9" key="1">
    <citation type="journal article" date="2019" name="Sci. Rep.">
        <title>Comparative genomics of chytrid fungi reveal insights into the obligate biotrophic and pathogenic lifestyle of Synchytrium endobioticum.</title>
        <authorList>
            <person name="van de Vossenberg B.T.L.H."/>
            <person name="Warris S."/>
            <person name="Nguyen H.D.T."/>
            <person name="van Gent-Pelzer M.P.E."/>
            <person name="Joly D.L."/>
            <person name="van de Geest H.C."/>
            <person name="Bonants P.J.M."/>
            <person name="Smith D.S."/>
            <person name="Levesque C.A."/>
            <person name="van der Lee T.A.J."/>
        </authorList>
    </citation>
    <scope>NUCLEOTIDE SEQUENCE [LARGE SCALE GENOMIC DNA]</scope>
    <source>
        <strain evidence="8 9">CBS 675.73</strain>
    </source>
</reference>
<dbReference type="GO" id="GO:0032259">
    <property type="term" value="P:methylation"/>
    <property type="evidence" value="ECO:0007669"/>
    <property type="project" value="UniProtKB-KW"/>
</dbReference>
<name>A0A507FHT4_9FUNG</name>
<dbReference type="PANTHER" id="PTHR43591">
    <property type="entry name" value="METHYLTRANSFERASE"/>
    <property type="match status" value="1"/>
</dbReference>
<evidence type="ECO:0000256" key="4">
    <source>
        <dbReference type="ARBA" id="ARBA00022691"/>
    </source>
</evidence>
<gene>
    <name evidence="6" type="primary">COQ5</name>
    <name evidence="8" type="ORF">CcCBS67573_g02941</name>
</gene>
<dbReference type="Pfam" id="PF01209">
    <property type="entry name" value="Ubie_methyltran"/>
    <property type="match status" value="1"/>
</dbReference>
<dbReference type="CDD" id="cd02440">
    <property type="entry name" value="AdoMet_MTases"/>
    <property type="match status" value="1"/>
</dbReference>